<reference evidence="1 2" key="1">
    <citation type="submission" date="2022-03" db="EMBL/GenBank/DDBJ databases">
        <title>Genome data of Colletotrichum spp.</title>
        <authorList>
            <person name="Utami Y.D."/>
            <person name="Hiruma K."/>
        </authorList>
    </citation>
    <scope>NUCLEOTIDE SEQUENCE [LARGE SCALE GENOMIC DNA]</scope>
    <source>
        <strain evidence="1 2">MAFF 239500</strain>
    </source>
</reference>
<dbReference type="GeneID" id="73330838"/>
<accession>A0AA37PCZ1</accession>
<dbReference type="EMBL" id="BQXU01000032">
    <property type="protein sequence ID" value="GKT49855.1"/>
    <property type="molecule type" value="Genomic_DNA"/>
</dbReference>
<evidence type="ECO:0000313" key="1">
    <source>
        <dbReference type="EMBL" id="GKT49855.1"/>
    </source>
</evidence>
<dbReference type="GO" id="GO:0051118">
    <property type="term" value="F:glucan endo-1,3-alpha-glucosidase activity"/>
    <property type="evidence" value="ECO:0007669"/>
    <property type="project" value="InterPro"/>
</dbReference>
<dbReference type="AlphaFoldDB" id="A0AA37PCZ1"/>
<organism evidence="1 2">
    <name type="scientific">Colletotrichum spaethianum</name>
    <dbReference type="NCBI Taxonomy" id="700344"/>
    <lineage>
        <taxon>Eukaryota</taxon>
        <taxon>Fungi</taxon>
        <taxon>Dikarya</taxon>
        <taxon>Ascomycota</taxon>
        <taxon>Pezizomycotina</taxon>
        <taxon>Sordariomycetes</taxon>
        <taxon>Hypocreomycetidae</taxon>
        <taxon>Glomerellales</taxon>
        <taxon>Glomerellaceae</taxon>
        <taxon>Colletotrichum</taxon>
        <taxon>Colletotrichum spaethianum species complex</taxon>
    </lineage>
</organism>
<comment type="caution">
    <text evidence="1">The sequence shown here is derived from an EMBL/GenBank/DDBJ whole genome shotgun (WGS) entry which is preliminary data.</text>
</comment>
<keyword evidence="2" id="KW-1185">Reference proteome</keyword>
<gene>
    <name evidence="1" type="ORF">ColSpa_10036</name>
</gene>
<dbReference type="InterPro" id="IPR005197">
    <property type="entry name" value="Glyco_hydro_71"/>
</dbReference>
<dbReference type="Proteomes" id="UP001055115">
    <property type="component" value="Unassembled WGS sequence"/>
</dbReference>
<name>A0AA37PCZ1_9PEZI</name>
<proteinExistence type="predicted"/>
<dbReference type="RefSeq" id="XP_049132205.1">
    <property type="nucleotide sequence ID" value="XM_049276248.1"/>
</dbReference>
<evidence type="ECO:0000313" key="2">
    <source>
        <dbReference type="Proteomes" id="UP001055115"/>
    </source>
</evidence>
<sequence>MDTYVDASYFQYLDKKPYMMPVSPWFYTNMPGYNKNWLWHGDDMWHNRWIQVVYNKPDHALEAFEVGKAPYNYAENRPHDGWRLTLPFWID</sequence>
<protein>
    <submittedName>
        <fullName evidence="1">Uncharacterized protein</fullName>
    </submittedName>
</protein>
<dbReference type="Pfam" id="PF03659">
    <property type="entry name" value="Glyco_hydro_71"/>
    <property type="match status" value="1"/>
</dbReference>